<name>A0A6M3XZ48_9ZZZZ</name>
<proteinExistence type="predicted"/>
<reference evidence="2" key="1">
    <citation type="submission" date="2020-03" db="EMBL/GenBank/DDBJ databases">
        <title>The deep terrestrial virosphere.</title>
        <authorList>
            <person name="Holmfeldt K."/>
            <person name="Nilsson E."/>
            <person name="Simone D."/>
            <person name="Lopez-Fernandez M."/>
            <person name="Wu X."/>
            <person name="de Brujin I."/>
            <person name="Lundin D."/>
            <person name="Andersson A."/>
            <person name="Bertilsson S."/>
            <person name="Dopson M."/>
        </authorList>
    </citation>
    <scope>NUCLEOTIDE SEQUENCE</scope>
    <source>
        <strain evidence="2">TM448B04039</strain>
    </source>
</reference>
<evidence type="ECO:0000313" key="2">
    <source>
        <dbReference type="EMBL" id="QJI03092.1"/>
    </source>
</evidence>
<dbReference type="GO" id="GO:0003677">
    <property type="term" value="F:DNA binding"/>
    <property type="evidence" value="ECO:0007669"/>
    <property type="project" value="InterPro"/>
</dbReference>
<dbReference type="PROSITE" id="PS50943">
    <property type="entry name" value="HTH_CROC1"/>
    <property type="match status" value="1"/>
</dbReference>
<accession>A0A6M3XZ48</accession>
<dbReference type="CDD" id="cd00093">
    <property type="entry name" value="HTH_XRE"/>
    <property type="match status" value="1"/>
</dbReference>
<dbReference type="InterPro" id="IPR001387">
    <property type="entry name" value="Cro/C1-type_HTH"/>
</dbReference>
<evidence type="ECO:0000259" key="1">
    <source>
        <dbReference type="PROSITE" id="PS50943"/>
    </source>
</evidence>
<sequence length="54" mass="6187">MTDTKKLRQSLGLSQAKFAEKIGVVEMTVRRWEHGQCKPSSLAREKLEQIERGT</sequence>
<dbReference type="AlphaFoldDB" id="A0A6M3XZ48"/>
<gene>
    <name evidence="2" type="ORF">TM448B04039_0010</name>
</gene>
<dbReference type="EMBL" id="MT145057">
    <property type="protein sequence ID" value="QJI03092.1"/>
    <property type="molecule type" value="Genomic_DNA"/>
</dbReference>
<dbReference type="Gene3D" id="1.10.260.40">
    <property type="entry name" value="lambda repressor-like DNA-binding domains"/>
    <property type="match status" value="1"/>
</dbReference>
<protein>
    <submittedName>
        <fullName evidence="2">Putative DNA binding, helix-turn-helix domain containing protein</fullName>
    </submittedName>
</protein>
<dbReference type="SUPFAM" id="SSF47413">
    <property type="entry name" value="lambda repressor-like DNA-binding domains"/>
    <property type="match status" value="1"/>
</dbReference>
<dbReference type="InterPro" id="IPR010982">
    <property type="entry name" value="Lambda_DNA-bd_dom_sf"/>
</dbReference>
<dbReference type="Pfam" id="PF01381">
    <property type="entry name" value="HTH_3"/>
    <property type="match status" value="1"/>
</dbReference>
<organism evidence="2">
    <name type="scientific">viral metagenome</name>
    <dbReference type="NCBI Taxonomy" id="1070528"/>
    <lineage>
        <taxon>unclassified sequences</taxon>
        <taxon>metagenomes</taxon>
        <taxon>organismal metagenomes</taxon>
    </lineage>
</organism>
<feature type="domain" description="HTH cro/C1-type" evidence="1">
    <location>
        <begin position="5"/>
        <end position="40"/>
    </location>
</feature>